<evidence type="ECO:0000256" key="8">
    <source>
        <dbReference type="SAM" id="Phobius"/>
    </source>
</evidence>
<keyword evidence="10" id="KW-1185">Reference proteome</keyword>
<feature type="transmembrane region" description="Helical" evidence="8">
    <location>
        <begin position="200"/>
        <end position="222"/>
    </location>
</feature>
<dbReference type="Proteomes" id="UP001497512">
    <property type="component" value="Chromosome 13"/>
</dbReference>
<dbReference type="PANTHER" id="PTHR45687">
    <property type="entry name" value="AQUAPORIN OR AQUAGLYCEROPORIN RELATED"/>
    <property type="match status" value="1"/>
</dbReference>
<comment type="similarity">
    <text evidence="6">Belongs to the MIP/aquaporin (TC 1.A.8) family.</text>
</comment>
<dbReference type="PRINTS" id="PR00783">
    <property type="entry name" value="MINTRINSICP"/>
</dbReference>
<dbReference type="Pfam" id="PF00230">
    <property type="entry name" value="MIP"/>
    <property type="match status" value="1"/>
</dbReference>
<feature type="transmembrane region" description="Helical" evidence="8">
    <location>
        <begin position="166"/>
        <end position="188"/>
    </location>
</feature>
<gene>
    <name evidence="9" type="ORF">CSSPTR1EN2_LOCUS5683</name>
</gene>
<dbReference type="InterPro" id="IPR000425">
    <property type="entry name" value="MIP"/>
</dbReference>
<evidence type="ECO:0000256" key="7">
    <source>
        <dbReference type="SAM" id="MobiDB-lite"/>
    </source>
</evidence>
<dbReference type="InterPro" id="IPR034294">
    <property type="entry name" value="Aquaporin_transptr"/>
</dbReference>
<reference evidence="9" key="1">
    <citation type="submission" date="2024-02" db="EMBL/GenBank/DDBJ databases">
        <authorList>
            <consortium name="ELIXIR-Norway"/>
            <consortium name="Elixir Norway"/>
        </authorList>
    </citation>
    <scope>NUCLEOTIDE SEQUENCE</scope>
</reference>
<keyword evidence="5 8" id="KW-0472">Membrane</keyword>
<comment type="subcellular location">
    <subcellularLocation>
        <location evidence="1">Membrane</location>
        <topology evidence="1">Multi-pass membrane protein</topology>
    </subcellularLocation>
</comment>
<feature type="transmembrane region" description="Helical" evidence="8">
    <location>
        <begin position="122"/>
        <end position="146"/>
    </location>
</feature>
<sequence>MANGSKKQPNVERNMEEGLPEDYVPPEPTPLLDTKEILHLSLYRAMVAEFVATLLFVYVGLLALMGVERDPSTAGSTVGLLGIAWAFGGAIFVMVYCVAGISGGHVNPAVTFGLLLGRKVTLLRALLYMVSQCLGAICGAGLVKAFQVSSFDRFGGGVNFVHPGYSIGSGLGAEILATFLLVFTVFSATDPKRNARDSHVPILAPLPIGFAIFVVHLGLLPITGAGVNPARSFGAAVIDNSHQGWHEHWIFWVGPFVGAAIAAAYHQYVLKAGTFLTSSTAPGVV</sequence>
<evidence type="ECO:0000313" key="9">
    <source>
        <dbReference type="EMBL" id="CAK9200990.1"/>
    </source>
</evidence>
<dbReference type="Gene3D" id="1.20.1080.10">
    <property type="entry name" value="Glycerol uptake facilitator protein"/>
    <property type="match status" value="1"/>
</dbReference>
<dbReference type="SUPFAM" id="SSF81338">
    <property type="entry name" value="Aquaporin-like"/>
    <property type="match status" value="1"/>
</dbReference>
<keyword evidence="4 8" id="KW-1133">Transmembrane helix</keyword>
<keyword evidence="2 6" id="KW-0813">Transport</keyword>
<dbReference type="NCBIfam" id="TIGR00861">
    <property type="entry name" value="MIP"/>
    <property type="match status" value="1"/>
</dbReference>
<dbReference type="EMBL" id="OZ019905">
    <property type="protein sequence ID" value="CAK9200990.1"/>
    <property type="molecule type" value="Genomic_DNA"/>
</dbReference>
<dbReference type="CDD" id="cd00333">
    <property type="entry name" value="MIP"/>
    <property type="match status" value="1"/>
</dbReference>
<protein>
    <submittedName>
        <fullName evidence="9">Uncharacterized protein</fullName>
    </submittedName>
</protein>
<evidence type="ECO:0000313" key="10">
    <source>
        <dbReference type="Proteomes" id="UP001497512"/>
    </source>
</evidence>
<evidence type="ECO:0000256" key="6">
    <source>
        <dbReference type="RuleBase" id="RU000477"/>
    </source>
</evidence>
<dbReference type="InterPro" id="IPR023271">
    <property type="entry name" value="Aquaporin-like"/>
</dbReference>
<evidence type="ECO:0000256" key="4">
    <source>
        <dbReference type="ARBA" id="ARBA00022989"/>
    </source>
</evidence>
<organism evidence="9 10">
    <name type="scientific">Sphagnum troendelagicum</name>
    <dbReference type="NCBI Taxonomy" id="128251"/>
    <lineage>
        <taxon>Eukaryota</taxon>
        <taxon>Viridiplantae</taxon>
        <taxon>Streptophyta</taxon>
        <taxon>Embryophyta</taxon>
        <taxon>Bryophyta</taxon>
        <taxon>Sphagnophytina</taxon>
        <taxon>Sphagnopsida</taxon>
        <taxon>Sphagnales</taxon>
        <taxon>Sphagnaceae</taxon>
        <taxon>Sphagnum</taxon>
    </lineage>
</organism>
<proteinExistence type="inferred from homology"/>
<evidence type="ECO:0000256" key="3">
    <source>
        <dbReference type="ARBA" id="ARBA00022692"/>
    </source>
</evidence>
<evidence type="ECO:0000256" key="1">
    <source>
        <dbReference type="ARBA" id="ARBA00004141"/>
    </source>
</evidence>
<name>A0ABP0TNX0_9BRYO</name>
<accession>A0ABP0TNX0</accession>
<feature type="region of interest" description="Disordered" evidence="7">
    <location>
        <begin position="1"/>
        <end position="27"/>
    </location>
</feature>
<feature type="transmembrane region" description="Helical" evidence="8">
    <location>
        <begin position="249"/>
        <end position="270"/>
    </location>
</feature>
<feature type="transmembrane region" description="Helical" evidence="8">
    <location>
        <begin position="45"/>
        <end position="67"/>
    </location>
</feature>
<dbReference type="InterPro" id="IPR022357">
    <property type="entry name" value="MIP_CS"/>
</dbReference>
<evidence type="ECO:0000256" key="5">
    <source>
        <dbReference type="ARBA" id="ARBA00023136"/>
    </source>
</evidence>
<dbReference type="PROSITE" id="PS00221">
    <property type="entry name" value="MIP"/>
    <property type="match status" value="1"/>
</dbReference>
<feature type="transmembrane region" description="Helical" evidence="8">
    <location>
        <begin position="79"/>
        <end position="101"/>
    </location>
</feature>
<evidence type="ECO:0000256" key="2">
    <source>
        <dbReference type="ARBA" id="ARBA00022448"/>
    </source>
</evidence>
<keyword evidence="3 6" id="KW-0812">Transmembrane</keyword>